<proteinExistence type="predicted"/>
<name>A0A811ZUQ6_NYCPR</name>
<accession>A0A811ZUQ6</accession>
<gene>
    <name evidence="2" type="ORF">NYPRO_LOCUS24980</name>
</gene>
<feature type="region of interest" description="Disordered" evidence="1">
    <location>
        <begin position="73"/>
        <end position="94"/>
    </location>
</feature>
<sequence>MDPRKRKAFSISDTSDVATESPGFENLPTWVAQTVTVFLRMPAPGGQPGRGRAQGDLLRILCIVLTTPRKRTCRGSSCSPAAEPGGGSTETACPVSAELPVTTASLLRSTTLSRKRENRKHSERSTKRPGAEPACYAPFHTPRRPVPPPRCAPGLAAVSDSRPGQRAERGGPAGPAPPRGPAQL</sequence>
<reference evidence="2" key="1">
    <citation type="submission" date="2020-12" db="EMBL/GenBank/DDBJ databases">
        <authorList>
            <consortium name="Molecular Ecology Group"/>
        </authorList>
    </citation>
    <scope>NUCLEOTIDE SEQUENCE</scope>
    <source>
        <strain evidence="2">TBG_1078</strain>
    </source>
</reference>
<dbReference type="EMBL" id="CAJHUB010000775">
    <property type="protein sequence ID" value="CAD7692186.1"/>
    <property type="molecule type" value="Genomic_DNA"/>
</dbReference>
<dbReference type="AlphaFoldDB" id="A0A811ZUQ6"/>
<feature type="compositionally biased region" description="Pro residues" evidence="1">
    <location>
        <begin position="174"/>
        <end position="184"/>
    </location>
</feature>
<evidence type="ECO:0000313" key="2">
    <source>
        <dbReference type="EMBL" id="CAD7692186.1"/>
    </source>
</evidence>
<keyword evidence="3" id="KW-1185">Reference proteome</keyword>
<protein>
    <submittedName>
        <fullName evidence="2">(raccoon dog) hypothetical protein</fullName>
    </submittedName>
</protein>
<feature type="region of interest" description="Disordered" evidence="1">
    <location>
        <begin position="1"/>
        <end position="21"/>
    </location>
</feature>
<feature type="region of interest" description="Disordered" evidence="1">
    <location>
        <begin position="106"/>
        <end position="184"/>
    </location>
</feature>
<dbReference type="Proteomes" id="UP000645828">
    <property type="component" value="Unassembled WGS sequence"/>
</dbReference>
<comment type="caution">
    <text evidence="2">The sequence shown here is derived from an EMBL/GenBank/DDBJ whole genome shotgun (WGS) entry which is preliminary data.</text>
</comment>
<evidence type="ECO:0000256" key="1">
    <source>
        <dbReference type="SAM" id="MobiDB-lite"/>
    </source>
</evidence>
<evidence type="ECO:0000313" key="3">
    <source>
        <dbReference type="Proteomes" id="UP000645828"/>
    </source>
</evidence>
<organism evidence="2 3">
    <name type="scientific">Nyctereutes procyonoides</name>
    <name type="common">Raccoon dog</name>
    <name type="synonym">Canis procyonoides</name>
    <dbReference type="NCBI Taxonomy" id="34880"/>
    <lineage>
        <taxon>Eukaryota</taxon>
        <taxon>Metazoa</taxon>
        <taxon>Chordata</taxon>
        <taxon>Craniata</taxon>
        <taxon>Vertebrata</taxon>
        <taxon>Euteleostomi</taxon>
        <taxon>Mammalia</taxon>
        <taxon>Eutheria</taxon>
        <taxon>Laurasiatheria</taxon>
        <taxon>Carnivora</taxon>
        <taxon>Caniformia</taxon>
        <taxon>Canidae</taxon>
        <taxon>Nyctereutes</taxon>
    </lineage>
</organism>